<keyword evidence="7" id="KW-0285">Flavoprotein</keyword>
<evidence type="ECO:0000259" key="14">
    <source>
        <dbReference type="Pfam" id="PF07992"/>
    </source>
</evidence>
<dbReference type="GeneID" id="106817960"/>
<dbReference type="PRINTS" id="PR00419">
    <property type="entry name" value="ADXRDTASE"/>
</dbReference>
<feature type="domain" description="Glutamate synthase alpha subunit C-terminal" evidence="12">
    <location>
        <begin position="338"/>
        <end position="465"/>
    </location>
</feature>
<dbReference type="SUPFAM" id="SSF46548">
    <property type="entry name" value="alpha-helical ferredoxin"/>
    <property type="match status" value="1"/>
</dbReference>
<dbReference type="Pfam" id="PF01493">
    <property type="entry name" value="GXGXG"/>
    <property type="match status" value="1"/>
</dbReference>
<dbReference type="InterPro" id="IPR002932">
    <property type="entry name" value="Glu_synthdom"/>
</dbReference>
<name>A0ABM1F129_PRICU</name>
<evidence type="ECO:0000256" key="11">
    <source>
        <dbReference type="ARBA" id="ARBA00048867"/>
    </source>
</evidence>
<evidence type="ECO:0000256" key="8">
    <source>
        <dbReference type="ARBA" id="ARBA00023002"/>
    </source>
</evidence>
<keyword evidence="7" id="KW-0274">FAD</keyword>
<comment type="pathway">
    <text evidence="2">Energy metabolism; nitrogen metabolism.</text>
</comment>
<keyword evidence="9" id="KW-0314">Glutamate biosynthesis</keyword>
<comment type="similarity">
    <text evidence="5">Belongs to the glutamate synthase family.</text>
</comment>
<evidence type="ECO:0000256" key="5">
    <source>
        <dbReference type="ARBA" id="ARBA00009716"/>
    </source>
</evidence>
<organism evidence="16 17">
    <name type="scientific">Priapulus caudatus</name>
    <name type="common">Priapulid worm</name>
    <dbReference type="NCBI Taxonomy" id="37621"/>
    <lineage>
        <taxon>Eukaryota</taxon>
        <taxon>Metazoa</taxon>
        <taxon>Ecdysozoa</taxon>
        <taxon>Scalidophora</taxon>
        <taxon>Priapulida</taxon>
        <taxon>Priapulimorpha</taxon>
        <taxon>Priapulimorphida</taxon>
        <taxon>Priapulidae</taxon>
        <taxon>Priapulus</taxon>
    </lineage>
</organism>
<evidence type="ECO:0000256" key="7">
    <source>
        <dbReference type="ARBA" id="ARBA00022827"/>
    </source>
</evidence>
<dbReference type="RefSeq" id="XP_014678150.1">
    <property type="nucleotide sequence ID" value="XM_014822664.1"/>
</dbReference>
<dbReference type="Proteomes" id="UP000695022">
    <property type="component" value="Unplaced"/>
</dbReference>
<dbReference type="InterPro" id="IPR009051">
    <property type="entry name" value="Helical_ferredxn"/>
</dbReference>
<dbReference type="SUPFAM" id="SSF51971">
    <property type="entry name" value="Nucleotide-binding domain"/>
    <property type="match status" value="1"/>
</dbReference>
<evidence type="ECO:0000259" key="15">
    <source>
        <dbReference type="Pfam" id="PF14691"/>
    </source>
</evidence>
<gene>
    <name evidence="17" type="primary">LOC106817960</name>
</gene>
<comment type="pathway">
    <text evidence="3">Nitrogen metabolism.</text>
</comment>
<evidence type="ECO:0000313" key="17">
    <source>
        <dbReference type="RefSeq" id="XP_014678150.1"/>
    </source>
</evidence>
<comment type="cofactor">
    <cofactor evidence="1">
        <name>FAD</name>
        <dbReference type="ChEBI" id="CHEBI:57692"/>
    </cofactor>
</comment>
<dbReference type="Gene3D" id="3.50.50.60">
    <property type="entry name" value="FAD/NAD(P)-binding domain"/>
    <property type="match status" value="4"/>
</dbReference>
<keyword evidence="6" id="KW-0028">Amino-acid biosynthesis</keyword>
<evidence type="ECO:0000256" key="3">
    <source>
        <dbReference type="ARBA" id="ARBA00004909"/>
    </source>
</evidence>
<feature type="domain" description="FAD/NAD(P)-binding" evidence="14">
    <location>
        <begin position="636"/>
        <end position="958"/>
    </location>
</feature>
<evidence type="ECO:0000259" key="13">
    <source>
        <dbReference type="Pfam" id="PF01645"/>
    </source>
</evidence>
<protein>
    <recommendedName>
        <fullName evidence="10">glutamate synthase (NADH)</fullName>
        <ecNumber evidence="10">1.4.1.14</ecNumber>
    </recommendedName>
</protein>
<dbReference type="InterPro" id="IPR023753">
    <property type="entry name" value="FAD/NAD-binding_dom"/>
</dbReference>
<dbReference type="Gene3D" id="2.160.20.60">
    <property type="entry name" value="Glutamate synthase, alpha subunit, C-terminal domain"/>
    <property type="match status" value="1"/>
</dbReference>
<feature type="domain" description="Dihydroprymidine dehydrogenase" evidence="15">
    <location>
        <begin position="515"/>
        <end position="622"/>
    </location>
</feature>
<dbReference type="Pfam" id="PF07992">
    <property type="entry name" value="Pyr_redox_2"/>
    <property type="match status" value="1"/>
</dbReference>
<evidence type="ECO:0000313" key="16">
    <source>
        <dbReference type="Proteomes" id="UP000695022"/>
    </source>
</evidence>
<comment type="pathway">
    <text evidence="4">Amino-acid biosynthesis; L-glutamate biosynthesis via GLT pathway; L-glutamate from 2-oxoglutarate and L-glutamine (NAD(+) route): step 1/1.</text>
</comment>
<accession>A0ABM1F129</accession>
<evidence type="ECO:0000256" key="6">
    <source>
        <dbReference type="ARBA" id="ARBA00022605"/>
    </source>
</evidence>
<dbReference type="NCBIfam" id="TIGR01317">
    <property type="entry name" value="GOGAT_sm_gam"/>
    <property type="match status" value="1"/>
</dbReference>
<dbReference type="PANTHER" id="PTHR43100:SF1">
    <property type="entry name" value="GLUTAMATE SYNTHASE [NADPH] SMALL CHAIN"/>
    <property type="match status" value="1"/>
</dbReference>
<dbReference type="InterPro" id="IPR036188">
    <property type="entry name" value="FAD/NAD-bd_sf"/>
</dbReference>
<dbReference type="InterPro" id="IPR036485">
    <property type="entry name" value="Glu_synth_asu_C_sf"/>
</dbReference>
<evidence type="ECO:0000256" key="9">
    <source>
        <dbReference type="ARBA" id="ARBA00023164"/>
    </source>
</evidence>
<evidence type="ECO:0000256" key="10">
    <source>
        <dbReference type="ARBA" id="ARBA00024383"/>
    </source>
</evidence>
<proteinExistence type="inferred from homology"/>
<dbReference type="InterPro" id="IPR006005">
    <property type="entry name" value="Glut_synth_ssu1"/>
</dbReference>
<dbReference type="InterPro" id="IPR002489">
    <property type="entry name" value="Glu_synth_asu_C"/>
</dbReference>
<dbReference type="SUPFAM" id="SSF69336">
    <property type="entry name" value="Alpha subunit of glutamate synthase, C-terminal domain"/>
    <property type="match status" value="1"/>
</dbReference>
<dbReference type="InterPro" id="IPR051394">
    <property type="entry name" value="Glutamate_Synthase"/>
</dbReference>
<evidence type="ECO:0000259" key="12">
    <source>
        <dbReference type="Pfam" id="PF01493"/>
    </source>
</evidence>
<keyword evidence="16" id="KW-1185">Reference proteome</keyword>
<feature type="non-terminal residue" evidence="17">
    <location>
        <position position="1"/>
    </location>
</feature>
<dbReference type="PANTHER" id="PTHR43100">
    <property type="entry name" value="GLUTAMATE SYNTHASE [NADPH] SMALL CHAIN"/>
    <property type="match status" value="1"/>
</dbReference>
<dbReference type="InterPro" id="IPR013785">
    <property type="entry name" value="Aldolase_TIM"/>
</dbReference>
<dbReference type="InterPro" id="IPR028261">
    <property type="entry name" value="DPD_II"/>
</dbReference>
<evidence type="ECO:0000256" key="1">
    <source>
        <dbReference type="ARBA" id="ARBA00001974"/>
    </source>
</evidence>
<dbReference type="Pfam" id="PF14691">
    <property type="entry name" value="Fer4_20"/>
    <property type="match status" value="1"/>
</dbReference>
<dbReference type="SUPFAM" id="SSF51395">
    <property type="entry name" value="FMN-linked oxidoreductases"/>
    <property type="match status" value="1"/>
</dbReference>
<evidence type="ECO:0000256" key="4">
    <source>
        <dbReference type="ARBA" id="ARBA00004944"/>
    </source>
</evidence>
<keyword evidence="8" id="KW-0560">Oxidoreductase</keyword>
<evidence type="ECO:0000256" key="2">
    <source>
        <dbReference type="ARBA" id="ARBA00004802"/>
    </source>
</evidence>
<dbReference type="Pfam" id="PF01645">
    <property type="entry name" value="Glu_synthase"/>
    <property type="match status" value="1"/>
</dbReference>
<dbReference type="Gene3D" id="3.20.20.70">
    <property type="entry name" value="Aldolase class I"/>
    <property type="match status" value="1"/>
</dbReference>
<comment type="catalytic activity">
    <reaction evidence="11">
        <text>2 L-glutamate + NAD(+) = L-glutamine + 2-oxoglutarate + NADH + H(+)</text>
        <dbReference type="Rhea" id="RHEA:13753"/>
        <dbReference type="ChEBI" id="CHEBI:15378"/>
        <dbReference type="ChEBI" id="CHEBI:16810"/>
        <dbReference type="ChEBI" id="CHEBI:29985"/>
        <dbReference type="ChEBI" id="CHEBI:57540"/>
        <dbReference type="ChEBI" id="CHEBI:57945"/>
        <dbReference type="ChEBI" id="CHEBI:58359"/>
        <dbReference type="EC" id="1.4.1.14"/>
    </reaction>
</comment>
<dbReference type="CDD" id="cd02808">
    <property type="entry name" value="GltS_FMN"/>
    <property type="match status" value="1"/>
</dbReference>
<feature type="domain" description="Glutamate synthase" evidence="13">
    <location>
        <begin position="44"/>
        <end position="255"/>
    </location>
</feature>
<reference evidence="17" key="1">
    <citation type="submission" date="2025-08" db="UniProtKB">
        <authorList>
            <consortium name="RefSeq"/>
        </authorList>
    </citation>
    <scope>IDENTIFICATION</scope>
</reference>
<sequence length="995" mass="109129">VLNRHFIAFAKRELDNRIMTNPGFYHWRQGGEKHVNDPLSVAFLQGYKVTAEIAATRNSVPGVGLISPPPHHDIYSIEDLAQLIYDLKCTNPTARISVKLVSEVGVGVVAAGVSKGKAEHIVISGHDGGTGASSWTGIKNAGLPWELGIAETHQTLVLNDLRSRVVLQADGQIRTGRDIIVAALLGADEFGMSTAPLVALGCTMMRKCHLNTCPVGIATQDPALRRLFHGTPEHVINYLFYLAEEVREYLGKMGFQTLQEAIGRADMLRVAGTPCNKKAALLDFGPILTYAAELRPDASTVAASVVQDFKMENRLENELIKKAMPVIEGLQSELMVKMTIRNVDRTFGATLSYHISKAYKEEGLPEGSIIVKLTGSGGQSFGAFLARGVSLELEGDANDYVAKGLSGGEVIVYPPKNMPATFRPQDNILIGNVCLYGATSGRAFFRGQAAERFCVRNSGATAVIEPSLLDIEELVKNTERDEKVFELLLDKTRGFVKYTRFTKPYRPVNQRMMDWNEVYDHGGARKQLRTQAARCMECGIPFCQSETGCPLGNIIPKFNDLVFHENWEEALEQLLQTNNFPEFTGRVCPAPCEGACCVGISLPPVTIKQIECAIIDHAFEQGWIKPQPPKHRTGRTVAVVGGGPAGLAAAAQLNKAGHKVTVYERDDRLGGLLQYGIPTMKLSKQVVKRRLDLMEEEGITFVAGVEVGKDISASYLLEEYDILLFTTGSTKPRDLPIPGRHLEGIHFAMPYLTAQEKKLWGDDVEMSVLLATDKDVLVIGGGDTGVDCIATALRQKAKSVTTFEILPAPPVDRASDNPWPQWPKIWRVEYGHEEVATRYGKDPRNFSVLSKEFLDDGTGRVAGVRTVQVEWTKDLATGRYNMNEVEDSEHVYTADIVMLAMGFLGPEQAVLDELHISRDARSNMKTPPGEYRTNVPRVYAAGDCRRGQSLVVHAINEGRQAARQIDLELMRRTSLAGPGGIVVASKSIMRAPLPA</sequence>
<dbReference type="Gene3D" id="1.10.1060.10">
    <property type="entry name" value="Alpha-helical ferredoxin"/>
    <property type="match status" value="1"/>
</dbReference>
<dbReference type="EC" id="1.4.1.14" evidence="10"/>